<dbReference type="InterPro" id="IPR054529">
    <property type="entry name" value="TcaA_2nd"/>
</dbReference>
<evidence type="ECO:0000256" key="6">
    <source>
        <dbReference type="SAM" id="MobiDB-lite"/>
    </source>
</evidence>
<dbReference type="PANTHER" id="PTHR40038">
    <property type="entry name" value="MEMBRANE-ASSOCIATED PROTEIN TCAA"/>
    <property type="match status" value="1"/>
</dbReference>
<evidence type="ECO:0000259" key="10">
    <source>
        <dbReference type="Pfam" id="PF22820"/>
    </source>
</evidence>
<evidence type="ECO:0008006" key="13">
    <source>
        <dbReference type="Google" id="ProtNLM"/>
    </source>
</evidence>
<dbReference type="Pfam" id="PF22819">
    <property type="entry name" value="TcaA_5th"/>
    <property type="match status" value="1"/>
</dbReference>
<dbReference type="PANTHER" id="PTHR40038:SF1">
    <property type="entry name" value="MEMBRANE-ASSOCIATED PROTEIN TCAA"/>
    <property type="match status" value="1"/>
</dbReference>
<dbReference type="RefSeq" id="WP_101331484.1">
    <property type="nucleotide sequence ID" value="NZ_PJNH01000002.1"/>
</dbReference>
<evidence type="ECO:0000256" key="4">
    <source>
        <dbReference type="ARBA" id="ARBA00022989"/>
    </source>
</evidence>
<evidence type="ECO:0000256" key="3">
    <source>
        <dbReference type="ARBA" id="ARBA00022692"/>
    </source>
</evidence>
<evidence type="ECO:0000259" key="8">
    <source>
        <dbReference type="Pfam" id="PF22813"/>
    </source>
</evidence>
<feature type="region of interest" description="Disordered" evidence="6">
    <location>
        <begin position="29"/>
        <end position="48"/>
    </location>
</feature>
<protein>
    <recommendedName>
        <fullName evidence="13">Zinc-ribbon domain-containing protein</fullName>
    </recommendedName>
</protein>
<dbReference type="InterPro" id="IPR054528">
    <property type="entry name" value="TcaA_5th"/>
</dbReference>
<evidence type="ECO:0000256" key="2">
    <source>
        <dbReference type="ARBA" id="ARBA00022475"/>
    </source>
</evidence>
<proteinExistence type="predicted"/>
<evidence type="ECO:0000313" key="12">
    <source>
        <dbReference type="Proteomes" id="UP000243524"/>
    </source>
</evidence>
<dbReference type="Pfam" id="PF22820">
    <property type="entry name" value="TcaA_3rd_4th"/>
    <property type="match status" value="1"/>
</dbReference>
<feature type="transmembrane region" description="Helical" evidence="7">
    <location>
        <begin position="54"/>
        <end position="73"/>
    </location>
</feature>
<feature type="domain" description="TcaA protein NTF2-like" evidence="9">
    <location>
        <begin position="357"/>
        <end position="469"/>
    </location>
</feature>
<feature type="domain" description="TcaA 4th" evidence="10">
    <location>
        <begin position="253"/>
        <end position="324"/>
    </location>
</feature>
<keyword evidence="12" id="KW-1185">Reference proteome</keyword>
<comment type="subcellular location">
    <subcellularLocation>
        <location evidence="1">Cell membrane</location>
        <topology evidence="1">Single-pass membrane protein</topology>
    </subcellularLocation>
</comment>
<evidence type="ECO:0000256" key="5">
    <source>
        <dbReference type="ARBA" id="ARBA00023136"/>
    </source>
</evidence>
<gene>
    <name evidence="11" type="ORF">CEY16_08075</name>
</gene>
<dbReference type="AlphaFoldDB" id="A0A2I0QU77"/>
<dbReference type="GO" id="GO:0005886">
    <property type="term" value="C:plasma membrane"/>
    <property type="evidence" value="ECO:0007669"/>
    <property type="project" value="UniProtKB-SubCell"/>
</dbReference>
<feature type="domain" description="TcaA second" evidence="8">
    <location>
        <begin position="79"/>
        <end position="176"/>
    </location>
</feature>
<evidence type="ECO:0000259" key="9">
    <source>
        <dbReference type="Pfam" id="PF22819"/>
    </source>
</evidence>
<dbReference type="OrthoDB" id="1895190at2"/>
<dbReference type="EMBL" id="PJNH01000002">
    <property type="protein sequence ID" value="PKR77876.1"/>
    <property type="molecule type" value="Genomic_DNA"/>
</dbReference>
<dbReference type="InterPro" id="IPR054530">
    <property type="entry name" value="TcaA_4th"/>
</dbReference>
<name>A0A2I0QU77_9BACI</name>
<keyword evidence="4 7" id="KW-1133">Transmembrane helix</keyword>
<accession>A0A2I0QU77</accession>
<comment type="caution">
    <text evidence="11">The sequence shown here is derived from an EMBL/GenBank/DDBJ whole genome shotgun (WGS) entry which is preliminary data.</text>
</comment>
<organism evidence="11 12">
    <name type="scientific">Halalkalibacillus sediminis</name>
    <dbReference type="NCBI Taxonomy" id="2018042"/>
    <lineage>
        <taxon>Bacteria</taxon>
        <taxon>Bacillati</taxon>
        <taxon>Bacillota</taxon>
        <taxon>Bacilli</taxon>
        <taxon>Bacillales</taxon>
        <taxon>Bacillaceae</taxon>
        <taxon>Halalkalibacillus</taxon>
    </lineage>
</organism>
<keyword evidence="3 7" id="KW-0812">Transmembrane</keyword>
<evidence type="ECO:0000313" key="11">
    <source>
        <dbReference type="EMBL" id="PKR77876.1"/>
    </source>
</evidence>
<sequence>MNFCTECGEKKNPQSSFCSNCGTKYETTPLAKNEPQRRRTTSPQKNPMKKSTKIWISSVAALILILFGSYKGLEAFYDPMNDLQDMDQAISSNDAESFNEFVKFDEKAVLHKEDYFQYIKEYEWQSVRSQYISLIENENSSAKGLSQAFNSMNGQKIFTVKPEKELFGLFTSYSLHAEPTDLIVSSSMNETLVKLNDIEETLPMDEPIRFTKIYPGSYNLTGEAETLFGNFEYDETIEILPLEENEVRMDFYGESVYVDTNKSDAKLFINGEDTGHILGDFEYLGPLPEDSNMEFHGEWTSPDGQVLKTDTMTLEDSDWYGLNFYFDEYALEEDNAFEDEADEDIDLASTENDNLYEEISDFVLSFRDDYEIAVNTKDYSMIDSYLQDEGEAQAELSTYISDLEDSAYHYEFTSNEIIEVYEMDAETYEVTTNELFVFTNHLDEQTEYDRTKTYTLHYKNDDFSIEKIEYNETNRD</sequence>
<keyword evidence="5 7" id="KW-0472">Membrane</keyword>
<evidence type="ECO:0000256" key="1">
    <source>
        <dbReference type="ARBA" id="ARBA00004162"/>
    </source>
</evidence>
<evidence type="ECO:0000256" key="7">
    <source>
        <dbReference type="SAM" id="Phobius"/>
    </source>
</evidence>
<keyword evidence="2" id="KW-1003">Cell membrane</keyword>
<dbReference type="Pfam" id="PF22813">
    <property type="entry name" value="TcaA_2nd"/>
    <property type="match status" value="1"/>
</dbReference>
<reference evidence="11 12" key="1">
    <citation type="submission" date="2017-06" db="EMBL/GenBank/DDBJ databases">
        <title>the draft geome sequence of Illustriluteabacillus marina B3227.</title>
        <authorList>
            <person name="He R.-H."/>
            <person name="Du Z.-J."/>
        </authorList>
    </citation>
    <scope>NUCLEOTIDE SEQUENCE [LARGE SCALE GENOMIC DNA]</scope>
    <source>
        <strain evidence="11 12">B3227</strain>
    </source>
</reference>
<dbReference type="Proteomes" id="UP000243524">
    <property type="component" value="Unassembled WGS sequence"/>
</dbReference>